<reference evidence="1 2" key="1">
    <citation type="journal article" date="2012" name="Science">
        <title>The Paleozoic origin of enzymatic lignin decomposition reconstructed from 31 fungal genomes.</title>
        <authorList>
            <person name="Floudas D."/>
            <person name="Binder M."/>
            <person name="Riley R."/>
            <person name="Barry K."/>
            <person name="Blanchette R.A."/>
            <person name="Henrissat B."/>
            <person name="Martinez A.T."/>
            <person name="Otillar R."/>
            <person name="Spatafora J.W."/>
            <person name="Yadav J.S."/>
            <person name="Aerts A."/>
            <person name="Benoit I."/>
            <person name="Boyd A."/>
            <person name="Carlson A."/>
            <person name="Copeland A."/>
            <person name="Coutinho P.M."/>
            <person name="de Vries R.P."/>
            <person name="Ferreira P."/>
            <person name="Findley K."/>
            <person name="Foster B."/>
            <person name="Gaskell J."/>
            <person name="Glotzer D."/>
            <person name="Gorecki P."/>
            <person name="Heitman J."/>
            <person name="Hesse C."/>
            <person name="Hori C."/>
            <person name="Igarashi K."/>
            <person name="Jurgens J.A."/>
            <person name="Kallen N."/>
            <person name="Kersten P."/>
            <person name="Kohler A."/>
            <person name="Kuees U."/>
            <person name="Kumar T.K.A."/>
            <person name="Kuo A."/>
            <person name="LaButti K."/>
            <person name="Larrondo L.F."/>
            <person name="Lindquist E."/>
            <person name="Ling A."/>
            <person name="Lombard V."/>
            <person name="Lucas S."/>
            <person name="Lundell T."/>
            <person name="Martin R."/>
            <person name="McLaughlin D.J."/>
            <person name="Morgenstern I."/>
            <person name="Morin E."/>
            <person name="Murat C."/>
            <person name="Nagy L.G."/>
            <person name="Nolan M."/>
            <person name="Ohm R.A."/>
            <person name="Patyshakuliyeva A."/>
            <person name="Rokas A."/>
            <person name="Ruiz-Duenas F.J."/>
            <person name="Sabat G."/>
            <person name="Salamov A."/>
            <person name="Samejima M."/>
            <person name="Schmutz J."/>
            <person name="Slot J.C."/>
            <person name="St John F."/>
            <person name="Stenlid J."/>
            <person name="Sun H."/>
            <person name="Sun S."/>
            <person name="Syed K."/>
            <person name="Tsang A."/>
            <person name="Wiebenga A."/>
            <person name="Young D."/>
            <person name="Pisabarro A."/>
            <person name="Eastwood D.C."/>
            <person name="Martin F."/>
            <person name="Cullen D."/>
            <person name="Grigoriev I.V."/>
            <person name="Hibbett D.S."/>
        </authorList>
    </citation>
    <scope>NUCLEOTIDE SEQUENCE [LARGE SCALE GENOMIC DNA]</scope>
    <source>
        <strain evidence="1 2">ATCC 11539</strain>
    </source>
</reference>
<dbReference type="AlphaFoldDB" id="S7S103"/>
<evidence type="ECO:0000313" key="1">
    <source>
        <dbReference type="EMBL" id="EPQ61055.1"/>
    </source>
</evidence>
<sequence length="253" mass="27627">MPSRLSIAAYASTGRMKYALQPMRLLDRGSSRSVSGNLQACFGWRHPTTTMCSALHERNSDSRYKGAELCCLRLKGIPPSRQSDLMCRSLGILRVAQGPICSRRPGGDRSVVKTAVAHAPSRRCGRSGGRSGRRVTKFLEQAARGVSSLRFASSVESHACRLDSGIWEAISTRSSEYIRSPLPGRPSGGIKVKKNASNVNSAGARYEALWGRIRRDASGGIVLTDARVYGDCQWSVEFVELKMAERNCPASLY</sequence>
<dbReference type="EMBL" id="KB469296">
    <property type="protein sequence ID" value="EPQ61055.1"/>
    <property type="molecule type" value="Genomic_DNA"/>
</dbReference>
<accession>S7S103</accession>
<evidence type="ECO:0000313" key="2">
    <source>
        <dbReference type="Proteomes" id="UP000030669"/>
    </source>
</evidence>
<dbReference type="GeneID" id="19309246"/>
<organism evidence="1 2">
    <name type="scientific">Gloeophyllum trabeum (strain ATCC 11539 / FP-39264 / Madison 617)</name>
    <name type="common">Brown rot fungus</name>
    <dbReference type="NCBI Taxonomy" id="670483"/>
    <lineage>
        <taxon>Eukaryota</taxon>
        <taxon>Fungi</taxon>
        <taxon>Dikarya</taxon>
        <taxon>Basidiomycota</taxon>
        <taxon>Agaricomycotina</taxon>
        <taxon>Agaricomycetes</taxon>
        <taxon>Gloeophyllales</taxon>
        <taxon>Gloeophyllaceae</taxon>
        <taxon>Gloeophyllum</taxon>
    </lineage>
</organism>
<gene>
    <name evidence="1" type="ORF">GLOTRDRAFT_90352</name>
</gene>
<dbReference type="HOGENOM" id="CLU_1098592_0_0_1"/>
<dbReference type="Proteomes" id="UP000030669">
    <property type="component" value="Unassembled WGS sequence"/>
</dbReference>
<proteinExistence type="predicted"/>
<protein>
    <submittedName>
        <fullName evidence="1">Uncharacterized protein</fullName>
    </submittedName>
</protein>
<name>S7S103_GLOTA</name>
<keyword evidence="2" id="KW-1185">Reference proteome</keyword>
<dbReference type="RefSeq" id="XP_007861315.1">
    <property type="nucleotide sequence ID" value="XM_007863124.1"/>
</dbReference>
<dbReference type="KEGG" id="gtr:GLOTRDRAFT_90352"/>